<feature type="region of interest" description="Disordered" evidence="4">
    <location>
        <begin position="216"/>
        <end position="263"/>
    </location>
</feature>
<comment type="cofactor">
    <cofactor evidence="1">
        <name>Mg(2+)</name>
        <dbReference type="ChEBI" id="CHEBI:18420"/>
    </cofactor>
</comment>
<accession>A0A840NS98</accession>
<sequence length="283" mass="30201">MTVRGVLFDVDDTLFAYSACERAGLLRYLAAEGMLEAFGTPDDAVALWHRIMEEEYPRFLAGELTFAGQQVARARRFLAHAGRATSPEQAAAWFAGYREVREEVEAAYGVFPDALPALEALAGRVRLGVVSNSSLPHQCRKLRAVGLLGHFGDALVCSGEHGVAKPDPSIFLAGCAALGLEAYEVAYVGDRYDVDALGARDAGLRAYWLVRDGHGERHGDGHSERQGDGHGERQGDGHGERRGDGHGDGRPDGHTGGHGVGDDGITVIRSLDELVAAVDGGAW</sequence>
<dbReference type="InterPro" id="IPR036412">
    <property type="entry name" value="HAD-like_sf"/>
</dbReference>
<dbReference type="SUPFAM" id="SSF56784">
    <property type="entry name" value="HAD-like"/>
    <property type="match status" value="1"/>
</dbReference>
<feature type="compositionally biased region" description="Basic and acidic residues" evidence="4">
    <location>
        <begin position="216"/>
        <end position="255"/>
    </location>
</feature>
<evidence type="ECO:0000313" key="6">
    <source>
        <dbReference type="Proteomes" id="UP000578449"/>
    </source>
</evidence>
<dbReference type="GO" id="GO:0016787">
    <property type="term" value="F:hydrolase activity"/>
    <property type="evidence" value="ECO:0007669"/>
    <property type="project" value="UniProtKB-KW"/>
</dbReference>
<dbReference type="EMBL" id="JACHGN010000001">
    <property type="protein sequence ID" value="MBB5130448.1"/>
    <property type="molecule type" value="Genomic_DNA"/>
</dbReference>
<comment type="caution">
    <text evidence="5">The sequence shown here is derived from an EMBL/GenBank/DDBJ whole genome shotgun (WGS) entry which is preliminary data.</text>
</comment>
<dbReference type="Pfam" id="PF00702">
    <property type="entry name" value="Hydrolase"/>
    <property type="match status" value="1"/>
</dbReference>
<keyword evidence="2 5" id="KW-0378">Hydrolase</keyword>
<keyword evidence="6" id="KW-1185">Reference proteome</keyword>
<dbReference type="Gene3D" id="3.40.50.1000">
    <property type="entry name" value="HAD superfamily/HAD-like"/>
    <property type="match status" value="1"/>
</dbReference>
<dbReference type="RefSeq" id="WP_185047340.1">
    <property type="nucleotide sequence ID" value="NZ_BAABIX010000006.1"/>
</dbReference>
<dbReference type="NCBIfam" id="TIGR01549">
    <property type="entry name" value="HAD-SF-IA-v1"/>
    <property type="match status" value="1"/>
</dbReference>
<evidence type="ECO:0000313" key="5">
    <source>
        <dbReference type="EMBL" id="MBB5130448.1"/>
    </source>
</evidence>
<evidence type="ECO:0000256" key="2">
    <source>
        <dbReference type="ARBA" id="ARBA00022801"/>
    </source>
</evidence>
<organism evidence="5 6">
    <name type="scientific">Thermocatellispora tengchongensis</name>
    <dbReference type="NCBI Taxonomy" id="1073253"/>
    <lineage>
        <taxon>Bacteria</taxon>
        <taxon>Bacillati</taxon>
        <taxon>Actinomycetota</taxon>
        <taxon>Actinomycetes</taxon>
        <taxon>Streptosporangiales</taxon>
        <taxon>Streptosporangiaceae</taxon>
        <taxon>Thermocatellispora</taxon>
    </lineage>
</organism>
<protein>
    <submittedName>
        <fullName evidence="5">Putative hydrolase of the HAD superfamily</fullName>
    </submittedName>
</protein>
<evidence type="ECO:0000256" key="3">
    <source>
        <dbReference type="ARBA" id="ARBA00022842"/>
    </source>
</evidence>
<dbReference type="SFLD" id="SFLDG01129">
    <property type="entry name" value="C1.5:_HAD__Beta-PGM__Phosphata"/>
    <property type="match status" value="1"/>
</dbReference>
<dbReference type="InterPro" id="IPR023214">
    <property type="entry name" value="HAD_sf"/>
</dbReference>
<name>A0A840NS98_9ACTN</name>
<dbReference type="PRINTS" id="PR00413">
    <property type="entry name" value="HADHALOGNASE"/>
</dbReference>
<keyword evidence="3" id="KW-0460">Magnesium</keyword>
<reference evidence="5 6" key="1">
    <citation type="submission" date="2020-08" db="EMBL/GenBank/DDBJ databases">
        <title>Genomic Encyclopedia of Type Strains, Phase IV (KMG-IV): sequencing the most valuable type-strain genomes for metagenomic binning, comparative biology and taxonomic classification.</title>
        <authorList>
            <person name="Goeker M."/>
        </authorList>
    </citation>
    <scope>NUCLEOTIDE SEQUENCE [LARGE SCALE GENOMIC DNA]</scope>
    <source>
        <strain evidence="5 6">DSM 45615</strain>
    </source>
</reference>
<dbReference type="InterPro" id="IPR006439">
    <property type="entry name" value="HAD-SF_hydro_IA"/>
</dbReference>
<dbReference type="PANTHER" id="PTHR46470">
    <property type="entry name" value="N-ACYLNEURAMINATE-9-PHOSPHATASE"/>
    <property type="match status" value="1"/>
</dbReference>
<dbReference type="SFLD" id="SFLDS00003">
    <property type="entry name" value="Haloacid_Dehalogenase"/>
    <property type="match status" value="1"/>
</dbReference>
<evidence type="ECO:0000256" key="1">
    <source>
        <dbReference type="ARBA" id="ARBA00001946"/>
    </source>
</evidence>
<dbReference type="InterPro" id="IPR051400">
    <property type="entry name" value="HAD-like_hydrolase"/>
</dbReference>
<proteinExistence type="predicted"/>
<dbReference type="GO" id="GO:0044281">
    <property type="term" value="P:small molecule metabolic process"/>
    <property type="evidence" value="ECO:0007669"/>
    <property type="project" value="UniProtKB-ARBA"/>
</dbReference>
<dbReference type="AlphaFoldDB" id="A0A840NS98"/>
<dbReference type="Proteomes" id="UP000578449">
    <property type="component" value="Unassembled WGS sequence"/>
</dbReference>
<gene>
    <name evidence="5" type="ORF">HNP84_000136</name>
</gene>
<dbReference type="Gene3D" id="1.20.120.710">
    <property type="entry name" value="Haloacid dehalogenase hydrolase-like domain"/>
    <property type="match status" value="1"/>
</dbReference>
<dbReference type="PANTHER" id="PTHR46470:SF4">
    <property type="entry name" value="5-AMINO-6-(5-PHOSPHO-D-RIBITYLAMINO)URACIL PHOSPHATASE YIGB"/>
    <property type="match status" value="1"/>
</dbReference>
<evidence type="ECO:0000256" key="4">
    <source>
        <dbReference type="SAM" id="MobiDB-lite"/>
    </source>
</evidence>